<protein>
    <recommendedName>
        <fullName evidence="1">Phenylacetate-coenzyme A ligase</fullName>
        <ecNumber evidence="1">6.2.1.30</ecNumber>
    </recommendedName>
    <alternativeName>
        <fullName evidence="1">Phenylacetyl-CoA ligase</fullName>
    </alternativeName>
</protein>
<dbReference type="PIRSF" id="PIRSF006444">
    <property type="entry name" value="PaaK"/>
    <property type="match status" value="1"/>
</dbReference>
<evidence type="ECO:0000259" key="2">
    <source>
        <dbReference type="Pfam" id="PF00501"/>
    </source>
</evidence>
<dbReference type="SUPFAM" id="SSF56801">
    <property type="entry name" value="Acetyl-CoA synthetase-like"/>
    <property type="match status" value="1"/>
</dbReference>
<keyword evidence="1 4" id="KW-0436">Ligase</keyword>
<comment type="pathway">
    <text evidence="1">Aromatic compound metabolism; phenylacetate degradation.</text>
</comment>
<dbReference type="Proteomes" id="UP001519654">
    <property type="component" value="Unassembled WGS sequence"/>
</dbReference>
<dbReference type="InterPro" id="IPR000873">
    <property type="entry name" value="AMP-dep_synth/lig_dom"/>
</dbReference>
<dbReference type="InterPro" id="IPR028154">
    <property type="entry name" value="AMP-dep_Lig_C"/>
</dbReference>
<organism evidence="4 5">
    <name type="scientific">Paractinoplanes bogorensis</name>
    <dbReference type="NCBI Taxonomy" id="1610840"/>
    <lineage>
        <taxon>Bacteria</taxon>
        <taxon>Bacillati</taxon>
        <taxon>Actinomycetota</taxon>
        <taxon>Actinomycetes</taxon>
        <taxon>Micromonosporales</taxon>
        <taxon>Micromonosporaceae</taxon>
        <taxon>Paractinoplanes</taxon>
    </lineage>
</organism>
<dbReference type="NCBIfam" id="TIGR02155">
    <property type="entry name" value="PA_CoA_ligase"/>
    <property type="match status" value="1"/>
</dbReference>
<dbReference type="CDD" id="cd05913">
    <property type="entry name" value="PaaK"/>
    <property type="match status" value="1"/>
</dbReference>
<dbReference type="GO" id="GO:0047475">
    <property type="term" value="F:phenylacetate-CoA ligase activity"/>
    <property type="evidence" value="ECO:0007669"/>
    <property type="project" value="UniProtKB-EC"/>
</dbReference>
<dbReference type="PANTHER" id="PTHR43439:SF1">
    <property type="entry name" value="PHENYLACETATE-COENZYME A LIGASE"/>
    <property type="match status" value="1"/>
</dbReference>
<dbReference type="PANTHER" id="PTHR43439">
    <property type="entry name" value="PHENYLACETATE-COENZYME A LIGASE"/>
    <property type="match status" value="1"/>
</dbReference>
<keyword evidence="5" id="KW-1185">Reference proteome</keyword>
<reference evidence="4 5" key="1">
    <citation type="submission" date="2021-06" db="EMBL/GenBank/DDBJ databases">
        <title>Actinoplanes lichenicola sp. nov., and Actinoplanes ovalisporus sp. nov., isolated from lichen in Thailand.</title>
        <authorList>
            <person name="Saeng-In P."/>
            <person name="Kanchanasin P."/>
            <person name="Yuki M."/>
            <person name="Kudo T."/>
            <person name="Ohkuma M."/>
            <person name="Phongsopitanun W."/>
            <person name="Tanasupawat S."/>
        </authorList>
    </citation>
    <scope>NUCLEOTIDE SEQUENCE [LARGE SCALE GENOMIC DNA]</scope>
    <source>
        <strain evidence="4 5">NBRC 110975</strain>
    </source>
</reference>
<evidence type="ECO:0000256" key="1">
    <source>
        <dbReference type="PIRNR" id="PIRNR006444"/>
    </source>
</evidence>
<keyword evidence="1" id="KW-0547">Nucleotide-binding</keyword>
<dbReference type="EC" id="6.2.1.30" evidence="1"/>
<dbReference type="RefSeq" id="WP_215795516.1">
    <property type="nucleotide sequence ID" value="NZ_JAHKKG010000019.1"/>
</dbReference>
<dbReference type="InterPro" id="IPR042099">
    <property type="entry name" value="ANL_N_sf"/>
</dbReference>
<dbReference type="InterPro" id="IPR011880">
    <property type="entry name" value="PA_CoA_ligase"/>
</dbReference>
<proteinExistence type="inferred from homology"/>
<feature type="domain" description="AMP-dependent ligase C-terminal" evidence="3">
    <location>
        <begin position="342"/>
        <end position="430"/>
    </location>
</feature>
<gene>
    <name evidence="4" type="primary">paaF</name>
    <name evidence="4" type="ORF">KOI35_42980</name>
</gene>
<evidence type="ECO:0000313" key="4">
    <source>
        <dbReference type="EMBL" id="MBU2670288.1"/>
    </source>
</evidence>
<evidence type="ECO:0000259" key="3">
    <source>
        <dbReference type="Pfam" id="PF14535"/>
    </source>
</evidence>
<dbReference type="InterPro" id="IPR049623">
    <property type="entry name" value="PA_CoA_lig_proteobact_actino"/>
</dbReference>
<comment type="similarity">
    <text evidence="1">Belongs to the phenylacetyl-CoA ligase family.</text>
</comment>
<dbReference type="EMBL" id="JAHKKG010000019">
    <property type="protein sequence ID" value="MBU2670288.1"/>
    <property type="molecule type" value="Genomic_DNA"/>
</dbReference>
<dbReference type="Pfam" id="PF00501">
    <property type="entry name" value="AMP-binding"/>
    <property type="match status" value="1"/>
</dbReference>
<dbReference type="InterPro" id="IPR045851">
    <property type="entry name" value="AMP-bd_C_sf"/>
</dbReference>
<dbReference type="InterPro" id="IPR051414">
    <property type="entry name" value="Adenylate-forming_Reductase"/>
</dbReference>
<evidence type="ECO:0000313" key="5">
    <source>
        <dbReference type="Proteomes" id="UP001519654"/>
    </source>
</evidence>
<comment type="catalytic activity">
    <reaction evidence="1">
        <text>2-phenylacetate + ATP + CoA = phenylacetyl-CoA + AMP + diphosphate</text>
        <dbReference type="Rhea" id="RHEA:20956"/>
        <dbReference type="ChEBI" id="CHEBI:18401"/>
        <dbReference type="ChEBI" id="CHEBI:30616"/>
        <dbReference type="ChEBI" id="CHEBI:33019"/>
        <dbReference type="ChEBI" id="CHEBI:57287"/>
        <dbReference type="ChEBI" id="CHEBI:57390"/>
        <dbReference type="ChEBI" id="CHEBI:456215"/>
        <dbReference type="EC" id="6.2.1.30"/>
    </reaction>
</comment>
<feature type="domain" description="AMP-dependent synthetase/ligase" evidence="2">
    <location>
        <begin position="89"/>
        <end position="296"/>
    </location>
</feature>
<comment type="caution">
    <text evidence="4">The sequence shown here is derived from an EMBL/GenBank/DDBJ whole genome shotgun (WGS) entry which is preliminary data.</text>
</comment>
<dbReference type="Gene3D" id="3.30.300.30">
    <property type="match status" value="1"/>
</dbReference>
<dbReference type="Gene3D" id="3.40.50.12780">
    <property type="entry name" value="N-terminal domain of ligase-like"/>
    <property type="match status" value="1"/>
</dbReference>
<name>A0ABS5Z3P9_9ACTN</name>
<sequence>MTGLTTSPVTGALTESIETASRDELRALQLARLQWTLQHAYGNVPLYRRKFDEAGVRPEDCRSLDDLARFPFTTKQDLRETYPYGMFAVPRERIARIHASSGTTGRPTVVGYTQGDLDMWANVVARSIRAAGGRPGDRVHVAYGYGLFTGGLGAHYGAERLGCTVIPVSGGMTERQVRLIADFEPDIIMVTPSYMLTIVDEMERQGLDPRGTTLRVGIFGAEPWTEDMRAEMEGRLGLDAVDIYGLSEVIGPGVAAECVETKDGLHVWEDHFYPEIIDPADGSVCADGTEGELVFTSLTKEAMPIIRYRTRDLSRLLPGTARTMRRMQRITGRTDDMMIVRGVNVFPTQIEELILRVPGLAPHYQCVLTRPGRMDELTVRVEARPGATAEGRELAALIKENIGVTAAVEVLPPDALERSIGKAKRIVDNR</sequence>
<dbReference type="Pfam" id="PF14535">
    <property type="entry name" value="AMP-binding_C_2"/>
    <property type="match status" value="1"/>
</dbReference>
<accession>A0ABS5Z3P9</accession>
<comment type="function">
    <text evidence="1">Catalyzes the activation of phenylacetic acid (PA) to phenylacetyl-CoA (PA-CoA).</text>
</comment>